<keyword evidence="1" id="KW-0732">Signal</keyword>
<organism evidence="4 5">
    <name type="scientific">Nocardioides dubius</name>
    <dbReference type="NCBI Taxonomy" id="317019"/>
    <lineage>
        <taxon>Bacteria</taxon>
        <taxon>Bacillati</taxon>
        <taxon>Actinomycetota</taxon>
        <taxon>Actinomycetes</taxon>
        <taxon>Propionibacteriales</taxon>
        <taxon>Nocardioidaceae</taxon>
        <taxon>Nocardioides</taxon>
    </lineage>
</organism>
<evidence type="ECO:0000259" key="2">
    <source>
        <dbReference type="Pfam" id="PF01425"/>
    </source>
</evidence>
<dbReference type="Pfam" id="PF01425">
    <property type="entry name" value="Amidase"/>
    <property type="match status" value="1"/>
</dbReference>
<dbReference type="Pfam" id="PF16640">
    <property type="entry name" value="Big_3_5"/>
    <property type="match status" value="1"/>
</dbReference>
<evidence type="ECO:0008006" key="6">
    <source>
        <dbReference type="Google" id="ProtNLM"/>
    </source>
</evidence>
<feature type="chain" id="PRO_5045037694" description="Amidase" evidence="1">
    <location>
        <begin position="29"/>
        <end position="1068"/>
    </location>
</feature>
<dbReference type="SUPFAM" id="SSF75304">
    <property type="entry name" value="Amidase signature (AS) enzymes"/>
    <property type="match status" value="1"/>
</dbReference>
<accession>A0ABN1TKF5</accession>
<sequence>MTPTPRRLVPALAVLALGGTLLTGPATAVTSVTTDNAAVWSVNDARRPGLDTGSIQKVSNSRLEAFGSLFLKVAGGTDPMNGQMLRGFGLTGVGGSYVSTASVRLDGVTVSRKLDVDEAGNTGIFFDTFTNTTTEPITVRASFGGSLGYGVPGSSTAGTVSATADGDSVLEAGDSWMVATSPGQVRPTGVVAGTGEFTLGDQQNDPFSTPYSPTGSGQNNPGFVHELTIEPGSTASLLHYVYVGAQAETTAAEATAALAAAPSLDPLTLDEVCTIANWGLADLPGFDAALCAGADPLKLPAAPMQATVRTSVDYDVTGKSVTDLQRDLAAGVVTSVEITQAYLDRIAAYDQTQLGLKSFIHVSKTALADAAEADAARAAGDERALLGIPMAIKDLYDVEGQPNTGGVKSLASWVPESDAWQIAKLREAGAIFLGKTNLSEFANSGSFSESGFMQTWNGLYPSKSSFGSSGGSATAVAADLAPISMGTQTGVSLYAPSTGASLSSFRGTDGLTSIEGGMPLTWGQDYGGPIGQSVSDLAQVLDATATRSTGNNPDDILTSRVDNALRPESFSAGLSTNALQGKKIGYLPGSYASTSIADDPTGADTLADIRSALEAAGAELVELTAPPSQPAAPGPINGNSGAHGWVEYIDSEPTFPLRTPAEVWQNLANLPYNVSGTSVSTRVPYDETSVSNYLARRDAYKAAIGAWMEAADVDAVAYPGFISQMGNNDASSAVLSSDRASGVLTSNVGLPTVIIPIGTTSLGYSNSLQLVGPAWSDADVLAMGYAAEQQADARVHSTVAPALEYSGPAESLVTVELAETSVSHGTAATATVQVSSSRAVSGTVTVAVDGIQVEGTLSDGVATVSLPRDLAAGEHLVVARFAGDRKVAASEAATTLKVVPAQIAVRTSTAAATVGKAASVRIDADAPGARVLLLEGAGVVGSGTLSGSGSVTIAVKGLAVGKHTLTALVTAGSNHLEGTSTPFAVSVAKAAPRLTTTVKARKVKVKVSAPGVSPSGTVSIKAGGKVLAKAKVGAKAVTLKVPGKARKVSVVYSGNASLKKASTTVRLR</sequence>
<feature type="domain" description="Amidase" evidence="2">
    <location>
        <begin position="337"/>
        <end position="781"/>
    </location>
</feature>
<evidence type="ECO:0000259" key="3">
    <source>
        <dbReference type="Pfam" id="PF16640"/>
    </source>
</evidence>
<dbReference type="InterPro" id="IPR032109">
    <property type="entry name" value="Big_3_5"/>
</dbReference>
<dbReference type="RefSeq" id="WP_343990602.1">
    <property type="nucleotide sequence ID" value="NZ_BAAALG010000001.1"/>
</dbReference>
<dbReference type="PANTHER" id="PTHR42678">
    <property type="entry name" value="AMIDASE"/>
    <property type="match status" value="1"/>
</dbReference>
<dbReference type="InterPro" id="IPR023631">
    <property type="entry name" value="Amidase_dom"/>
</dbReference>
<feature type="domain" description="Bacterial Ig-like" evidence="3">
    <location>
        <begin position="817"/>
        <end position="898"/>
    </location>
</feature>
<dbReference type="Proteomes" id="UP001501581">
    <property type="component" value="Unassembled WGS sequence"/>
</dbReference>
<evidence type="ECO:0000256" key="1">
    <source>
        <dbReference type="SAM" id="SignalP"/>
    </source>
</evidence>
<reference evidence="4 5" key="1">
    <citation type="journal article" date="2019" name="Int. J. Syst. Evol. Microbiol.">
        <title>The Global Catalogue of Microorganisms (GCM) 10K type strain sequencing project: providing services to taxonomists for standard genome sequencing and annotation.</title>
        <authorList>
            <consortium name="The Broad Institute Genomics Platform"/>
            <consortium name="The Broad Institute Genome Sequencing Center for Infectious Disease"/>
            <person name="Wu L."/>
            <person name="Ma J."/>
        </authorList>
    </citation>
    <scope>NUCLEOTIDE SEQUENCE [LARGE SCALE GENOMIC DNA]</scope>
    <source>
        <strain evidence="4 5">JCM 13008</strain>
    </source>
</reference>
<dbReference type="Gene3D" id="2.60.40.10">
    <property type="entry name" value="Immunoglobulins"/>
    <property type="match status" value="1"/>
</dbReference>
<evidence type="ECO:0000313" key="5">
    <source>
        <dbReference type="Proteomes" id="UP001501581"/>
    </source>
</evidence>
<dbReference type="InterPro" id="IPR013783">
    <property type="entry name" value="Ig-like_fold"/>
</dbReference>
<dbReference type="Gene3D" id="3.90.1300.10">
    <property type="entry name" value="Amidase signature (AS) domain"/>
    <property type="match status" value="1"/>
</dbReference>
<dbReference type="EMBL" id="BAAALG010000001">
    <property type="protein sequence ID" value="GAA1091535.1"/>
    <property type="molecule type" value="Genomic_DNA"/>
</dbReference>
<gene>
    <name evidence="4" type="ORF">GCM10009668_02910</name>
</gene>
<evidence type="ECO:0000313" key="4">
    <source>
        <dbReference type="EMBL" id="GAA1091535.1"/>
    </source>
</evidence>
<dbReference type="PANTHER" id="PTHR42678:SF34">
    <property type="entry name" value="OS04G0183300 PROTEIN"/>
    <property type="match status" value="1"/>
</dbReference>
<dbReference type="InterPro" id="IPR036928">
    <property type="entry name" value="AS_sf"/>
</dbReference>
<proteinExistence type="predicted"/>
<feature type="signal peptide" evidence="1">
    <location>
        <begin position="1"/>
        <end position="28"/>
    </location>
</feature>
<comment type="caution">
    <text evidence="4">The sequence shown here is derived from an EMBL/GenBank/DDBJ whole genome shotgun (WGS) entry which is preliminary data.</text>
</comment>
<protein>
    <recommendedName>
        <fullName evidence="6">Amidase</fullName>
    </recommendedName>
</protein>
<name>A0ABN1TKF5_9ACTN</name>
<keyword evidence="5" id="KW-1185">Reference proteome</keyword>